<evidence type="ECO:0000313" key="2">
    <source>
        <dbReference type="EMBL" id="VAW18761.1"/>
    </source>
</evidence>
<feature type="domain" description="Secretion system C-terminal sorting" evidence="1">
    <location>
        <begin position="37"/>
        <end position="106"/>
    </location>
</feature>
<name>A0A3B0TJB0_9ZZZZ</name>
<reference evidence="2" key="1">
    <citation type="submission" date="2018-06" db="EMBL/GenBank/DDBJ databases">
        <authorList>
            <person name="Zhirakovskaya E."/>
        </authorList>
    </citation>
    <scope>NUCLEOTIDE SEQUENCE</scope>
</reference>
<evidence type="ECO:0000259" key="1">
    <source>
        <dbReference type="Pfam" id="PF18962"/>
    </source>
</evidence>
<dbReference type="InterPro" id="IPR026444">
    <property type="entry name" value="Secre_tail"/>
</dbReference>
<sequence length="107" mass="11897">MKKCYFGLLLLLSLSAYGQEMPNNDTSSTKAQSTLKLYPNPAINDVVYITTTNNATKEIVVYDVFGKIVLTDRIFDKSLNVSKLVAGVYILQVIEGSETMTRKLVVK</sequence>
<dbReference type="Pfam" id="PF18962">
    <property type="entry name" value="Por_Secre_tail"/>
    <property type="match status" value="1"/>
</dbReference>
<organism evidence="2">
    <name type="scientific">hydrothermal vent metagenome</name>
    <dbReference type="NCBI Taxonomy" id="652676"/>
    <lineage>
        <taxon>unclassified sequences</taxon>
        <taxon>metagenomes</taxon>
        <taxon>ecological metagenomes</taxon>
    </lineage>
</organism>
<dbReference type="AlphaFoldDB" id="A0A3B0TJB0"/>
<proteinExistence type="predicted"/>
<accession>A0A3B0TJB0</accession>
<gene>
    <name evidence="2" type="ORF">MNBD_BACTEROID03-1020</name>
</gene>
<dbReference type="NCBIfam" id="TIGR04183">
    <property type="entry name" value="Por_Secre_tail"/>
    <property type="match status" value="1"/>
</dbReference>
<protein>
    <recommendedName>
        <fullName evidence="1">Secretion system C-terminal sorting domain-containing protein</fullName>
    </recommendedName>
</protein>
<dbReference type="EMBL" id="UOEL01000155">
    <property type="protein sequence ID" value="VAW18761.1"/>
    <property type="molecule type" value="Genomic_DNA"/>
</dbReference>